<dbReference type="EMBL" id="JAYWTM010000017">
    <property type="protein sequence ID" value="MEC5344068.1"/>
    <property type="molecule type" value="Genomic_DNA"/>
</dbReference>
<protein>
    <submittedName>
        <fullName evidence="2">Methyltransferase domain-containing protein</fullName>
    </submittedName>
</protein>
<dbReference type="SUPFAM" id="SSF53335">
    <property type="entry name" value="S-adenosyl-L-methionine-dependent methyltransferases"/>
    <property type="match status" value="1"/>
</dbReference>
<gene>
    <name evidence="2" type="ORF">VSX58_15855</name>
</gene>
<keyword evidence="3" id="KW-1185">Reference proteome</keyword>
<dbReference type="Proteomes" id="UP001309705">
    <property type="component" value="Unassembled WGS sequence"/>
</dbReference>
<organism evidence="2 3">
    <name type="scientific">Brenneria populi</name>
    <dbReference type="NCBI Taxonomy" id="1505588"/>
    <lineage>
        <taxon>Bacteria</taxon>
        <taxon>Pseudomonadati</taxon>
        <taxon>Pseudomonadota</taxon>
        <taxon>Gammaproteobacteria</taxon>
        <taxon>Enterobacterales</taxon>
        <taxon>Pectobacteriaceae</taxon>
        <taxon>Brenneria</taxon>
    </lineage>
</organism>
<accession>A0ABU6JU43</accession>
<dbReference type="InterPro" id="IPR029063">
    <property type="entry name" value="SAM-dependent_MTases_sf"/>
</dbReference>
<evidence type="ECO:0000313" key="2">
    <source>
        <dbReference type="EMBL" id="MEC5344068.1"/>
    </source>
</evidence>
<dbReference type="InterPro" id="IPR013216">
    <property type="entry name" value="Methyltransf_11"/>
</dbReference>
<reference evidence="2 3" key="1">
    <citation type="journal article" date="2017" name="Int. J. Syst. Evol. Microbiol.">
        <title>Brenneria populi subsp. brevivirga subsp. nov. isolated from symptomatic bark of Populus x euramericana canker, and description of Brenneria populi subsp. populi subsp. nov.</title>
        <authorList>
            <person name="Zheng M.H."/>
            <person name="Piao C.G."/>
            <person name="Xue H."/>
            <person name="Guo M.W."/>
            <person name="Li Y."/>
        </authorList>
    </citation>
    <scope>NUCLEOTIDE SEQUENCE [LARGE SCALE GENOMIC DNA]</scope>
    <source>
        <strain evidence="2 3">D9-5</strain>
    </source>
</reference>
<dbReference type="CDD" id="cd02440">
    <property type="entry name" value="AdoMet_MTases"/>
    <property type="match status" value="1"/>
</dbReference>
<evidence type="ECO:0000259" key="1">
    <source>
        <dbReference type="Pfam" id="PF08241"/>
    </source>
</evidence>
<evidence type="ECO:0000313" key="3">
    <source>
        <dbReference type="Proteomes" id="UP001309705"/>
    </source>
</evidence>
<feature type="domain" description="Methyltransferase type 11" evidence="1">
    <location>
        <begin position="49"/>
        <end position="143"/>
    </location>
</feature>
<keyword evidence="2" id="KW-0808">Transferase</keyword>
<dbReference type="RefSeq" id="WP_327618937.1">
    <property type="nucleotide sequence ID" value="NZ_JAYWTM010000017.1"/>
</dbReference>
<dbReference type="PANTHER" id="PTHR43861">
    <property type="entry name" value="TRANS-ACONITATE 2-METHYLTRANSFERASE-RELATED"/>
    <property type="match status" value="1"/>
</dbReference>
<dbReference type="Gene3D" id="3.40.50.150">
    <property type="entry name" value="Vaccinia Virus protein VP39"/>
    <property type="match status" value="1"/>
</dbReference>
<name>A0ABU6JU43_9GAMM</name>
<proteinExistence type="predicted"/>
<dbReference type="GO" id="GO:0008168">
    <property type="term" value="F:methyltransferase activity"/>
    <property type="evidence" value="ECO:0007669"/>
    <property type="project" value="UniProtKB-KW"/>
</dbReference>
<dbReference type="GO" id="GO:0032259">
    <property type="term" value="P:methylation"/>
    <property type="evidence" value="ECO:0007669"/>
    <property type="project" value="UniProtKB-KW"/>
</dbReference>
<keyword evidence="2" id="KW-0489">Methyltransferase</keyword>
<sequence>MSKPQNIYDDPVFFEQYKSLRRNDTGLNGDLEVPALRALLPDLHGACVLDLGSGFGDFSRYARQLGAKRVTGVEVSRKMLAEAQRLTHDDHINYINAAIEAFNFDNDRYHLVASSLALHYINDFSQLCRRVFSSLKKGGYFIFSVEHPLCTAWPVGWLGADENLFWPVRDYYDESLRHTKWFVDDVVKYHRTTQTYLSDLIDCGFNICAFKEPQPLPEAVKKRPELAVHNMRPPFLMISARK</sequence>
<dbReference type="Pfam" id="PF08241">
    <property type="entry name" value="Methyltransf_11"/>
    <property type="match status" value="1"/>
</dbReference>
<comment type="caution">
    <text evidence="2">The sequence shown here is derived from an EMBL/GenBank/DDBJ whole genome shotgun (WGS) entry which is preliminary data.</text>
</comment>